<evidence type="ECO:0000259" key="10">
    <source>
        <dbReference type="Pfam" id="PF04413"/>
    </source>
</evidence>
<evidence type="ECO:0000256" key="4">
    <source>
        <dbReference type="ARBA" id="ARBA00022679"/>
    </source>
</evidence>
<feature type="active site" description="Proton acceptor" evidence="7">
    <location>
        <position position="54"/>
    </location>
</feature>
<feature type="site" description="Transition state stabilizer" evidence="8">
    <location>
        <position position="124"/>
    </location>
</feature>
<evidence type="ECO:0000256" key="5">
    <source>
        <dbReference type="ARBA" id="ARBA00031445"/>
    </source>
</evidence>
<feature type="site" description="Transition state stabilizer" evidence="8">
    <location>
        <position position="201"/>
    </location>
</feature>
<evidence type="ECO:0000256" key="2">
    <source>
        <dbReference type="ARBA" id="ARBA00012621"/>
    </source>
</evidence>
<keyword evidence="9" id="KW-1003">Cell membrane</keyword>
<dbReference type="GO" id="GO:0009244">
    <property type="term" value="P:lipopolysaccharide core region biosynthetic process"/>
    <property type="evidence" value="ECO:0007669"/>
    <property type="project" value="UniProtKB-UniRule"/>
</dbReference>
<evidence type="ECO:0000256" key="1">
    <source>
        <dbReference type="ARBA" id="ARBA00004713"/>
    </source>
</evidence>
<evidence type="ECO:0000256" key="6">
    <source>
        <dbReference type="ARBA" id="ARBA00049183"/>
    </source>
</evidence>
<comment type="catalytic activity">
    <reaction evidence="6 9">
        <text>lipid IVA (E. coli) + CMP-3-deoxy-beta-D-manno-octulosonate = alpha-Kdo-(2-&gt;6)-lipid IVA (E. coli) + CMP + H(+)</text>
        <dbReference type="Rhea" id="RHEA:28066"/>
        <dbReference type="ChEBI" id="CHEBI:15378"/>
        <dbReference type="ChEBI" id="CHEBI:58603"/>
        <dbReference type="ChEBI" id="CHEBI:60364"/>
        <dbReference type="ChEBI" id="CHEBI:60377"/>
        <dbReference type="ChEBI" id="CHEBI:85987"/>
        <dbReference type="EC" id="2.4.99.12"/>
    </reaction>
</comment>
<evidence type="ECO:0000256" key="8">
    <source>
        <dbReference type="PIRSR" id="PIRSR639901-2"/>
    </source>
</evidence>
<comment type="similarity">
    <text evidence="9">Belongs to the glycosyltransferase group 1 family.</text>
</comment>
<evidence type="ECO:0000313" key="11">
    <source>
        <dbReference type="EMBL" id="HFC97713.1"/>
    </source>
</evidence>
<evidence type="ECO:0000256" key="7">
    <source>
        <dbReference type="PIRSR" id="PIRSR639901-1"/>
    </source>
</evidence>
<dbReference type="UniPathway" id="UPA00958"/>
<dbReference type="InterPro" id="IPR039901">
    <property type="entry name" value="Kdotransferase"/>
</dbReference>
<dbReference type="SUPFAM" id="SSF53756">
    <property type="entry name" value="UDP-Glycosyltransferase/glycogen phosphorylase"/>
    <property type="match status" value="1"/>
</dbReference>
<comment type="function">
    <text evidence="9">Involved in lipopolysaccharide (LPS) biosynthesis. Catalyzes the transfer of 3-deoxy-D-manno-octulosonate (Kdo) residue(s) from CMP-Kdo to lipid IV(A), the tetraacyldisaccharide-1,4'-bisphosphate precursor of lipid A.</text>
</comment>
<evidence type="ECO:0000256" key="9">
    <source>
        <dbReference type="RuleBase" id="RU365103"/>
    </source>
</evidence>
<gene>
    <name evidence="11" type="ORF">ENJ40_04545</name>
</gene>
<dbReference type="PANTHER" id="PTHR42755:SF1">
    <property type="entry name" value="3-DEOXY-D-MANNO-OCTULOSONIC ACID TRANSFERASE, MITOCHONDRIAL-RELATED"/>
    <property type="match status" value="1"/>
</dbReference>
<dbReference type="EC" id="2.4.99.12" evidence="2 9"/>
<accession>A0A7C3CT23</accession>
<dbReference type="EMBL" id="DRMH01000057">
    <property type="protein sequence ID" value="HFC97713.1"/>
    <property type="molecule type" value="Genomic_DNA"/>
</dbReference>
<name>A0A7C3CT23_9BACT</name>
<dbReference type="GO" id="GO:0043842">
    <property type="term" value="F:Kdo transferase activity"/>
    <property type="evidence" value="ECO:0007669"/>
    <property type="project" value="UniProtKB-EC"/>
</dbReference>
<dbReference type="InterPro" id="IPR038107">
    <property type="entry name" value="Glycos_transf_N_sf"/>
</dbReference>
<protein>
    <recommendedName>
        <fullName evidence="3 9">3-deoxy-D-manno-octulosonic acid transferase</fullName>
        <shortName evidence="9">Kdo transferase</shortName>
        <ecNumber evidence="2 9">2.4.99.12</ecNumber>
    </recommendedName>
    <alternativeName>
        <fullName evidence="5 9">Lipid IV(A) 3-deoxy-D-manno-octulosonic acid transferase</fullName>
    </alternativeName>
</protein>
<organism evidence="11">
    <name type="scientific">Thermosulfurimonas dismutans</name>
    <dbReference type="NCBI Taxonomy" id="999894"/>
    <lineage>
        <taxon>Bacteria</taxon>
        <taxon>Pseudomonadati</taxon>
        <taxon>Thermodesulfobacteriota</taxon>
        <taxon>Thermodesulfobacteria</taxon>
        <taxon>Thermodesulfobacteriales</taxon>
        <taxon>Thermodesulfobacteriaceae</taxon>
        <taxon>Thermosulfurimonas</taxon>
    </lineage>
</organism>
<proteinExistence type="inferred from homology"/>
<dbReference type="Gene3D" id="3.40.50.11720">
    <property type="entry name" value="3-Deoxy-D-manno-octulosonic-acid transferase, N-terminal domain"/>
    <property type="match status" value="1"/>
</dbReference>
<dbReference type="GO" id="GO:0009245">
    <property type="term" value="P:lipid A biosynthetic process"/>
    <property type="evidence" value="ECO:0007669"/>
    <property type="project" value="TreeGrafter"/>
</dbReference>
<comment type="subcellular location">
    <subcellularLocation>
        <location evidence="9">Cell membrane</location>
    </subcellularLocation>
</comment>
<dbReference type="Pfam" id="PF04413">
    <property type="entry name" value="Glycos_transf_N"/>
    <property type="match status" value="1"/>
</dbReference>
<dbReference type="PANTHER" id="PTHR42755">
    <property type="entry name" value="3-DEOXY-MANNO-OCTULOSONATE CYTIDYLYLTRANSFERASE"/>
    <property type="match status" value="1"/>
</dbReference>
<keyword evidence="9" id="KW-0472">Membrane</keyword>
<dbReference type="GO" id="GO:0005886">
    <property type="term" value="C:plasma membrane"/>
    <property type="evidence" value="ECO:0007669"/>
    <property type="project" value="UniProtKB-SubCell"/>
</dbReference>
<feature type="domain" description="3-deoxy-D-manno-octulosonic-acid transferase N-terminal" evidence="10">
    <location>
        <begin position="30"/>
        <end position="203"/>
    </location>
</feature>
<dbReference type="Gene3D" id="3.40.50.2000">
    <property type="entry name" value="Glycogen Phosphorylase B"/>
    <property type="match status" value="1"/>
</dbReference>
<sequence>MKKYLWLGRLICPFHLLAQLRSRRRETLRERWRPRFGLSPERPRVWIHTLSVGELQAAGVLLEGLASAFPQYQPVLTVATVSGLKRARELWGERFPVYPGPLQCPWVLERYLSAISPRIFLLVESDLWPHWLGMLRARGVSLIFANAALSERSFRRFRRFRFLARWFYEPFSLILAASEEDRRRIAALASGPQVLYLGNLKYDFPPPDQGEIERLAQSLGPFLSPPVLVCGSTHPGEEEILLRAFARLGRGTLVLCPRRPERAREILERARAMGFSAALRSRPEAASVIVVDTLGELRALYGLSDLAFVGGTLVPVGGHNLLEPAALKVPVTFGPEVESVASVARELREAGGGLCVPPHPEEVASAWERMLSASERHGQAAFSVYERHRGAAKRYLSVLSHYL</sequence>
<keyword evidence="9" id="KW-0448">Lipopolysaccharide biosynthesis</keyword>
<comment type="caution">
    <text evidence="11">The sequence shown here is derived from an EMBL/GenBank/DDBJ whole genome shotgun (WGS) entry which is preliminary data.</text>
</comment>
<keyword evidence="4 9" id="KW-0808">Transferase</keyword>
<reference evidence="11" key="1">
    <citation type="journal article" date="2020" name="mSystems">
        <title>Genome- and Community-Level Interaction Insights into Carbon Utilization and Element Cycling Functions of Hydrothermarchaeota in Hydrothermal Sediment.</title>
        <authorList>
            <person name="Zhou Z."/>
            <person name="Liu Y."/>
            <person name="Xu W."/>
            <person name="Pan J."/>
            <person name="Luo Z.H."/>
            <person name="Li M."/>
        </authorList>
    </citation>
    <scope>NUCLEOTIDE SEQUENCE [LARGE SCALE GENOMIC DNA]</scope>
    <source>
        <strain evidence="11">HyVt-483</strain>
    </source>
</reference>
<comment type="pathway">
    <text evidence="1 9">Bacterial outer membrane biogenesis; LPS core biosynthesis.</text>
</comment>
<dbReference type="AlphaFoldDB" id="A0A7C3CT23"/>
<evidence type="ECO:0000256" key="3">
    <source>
        <dbReference type="ARBA" id="ARBA00019077"/>
    </source>
</evidence>
<dbReference type="Proteomes" id="UP000886043">
    <property type="component" value="Unassembled WGS sequence"/>
</dbReference>
<dbReference type="InterPro" id="IPR007507">
    <property type="entry name" value="Glycos_transf_N"/>
</dbReference>